<dbReference type="NCBIfam" id="TIGR00229">
    <property type="entry name" value="sensory_box"/>
    <property type="match status" value="2"/>
</dbReference>
<evidence type="ECO:0000259" key="3">
    <source>
        <dbReference type="SMART" id="SM00091"/>
    </source>
</evidence>
<dbReference type="InterPro" id="IPR000014">
    <property type="entry name" value="PAS"/>
</dbReference>
<dbReference type="Pfam" id="PF13426">
    <property type="entry name" value="PAS_9"/>
    <property type="match status" value="2"/>
</dbReference>
<feature type="transmembrane region" description="Helical" evidence="2">
    <location>
        <begin position="210"/>
        <end position="227"/>
    </location>
</feature>
<dbReference type="CDD" id="cd00130">
    <property type="entry name" value="PAS"/>
    <property type="match status" value="1"/>
</dbReference>
<dbReference type="Gene3D" id="3.30.450.20">
    <property type="entry name" value="PAS domain"/>
    <property type="match status" value="2"/>
</dbReference>
<feature type="transmembrane region" description="Helical" evidence="2">
    <location>
        <begin position="545"/>
        <end position="566"/>
    </location>
</feature>
<feature type="region of interest" description="Disordered" evidence="1">
    <location>
        <begin position="56"/>
        <end position="94"/>
    </location>
</feature>
<feature type="domain" description="PAS" evidence="3">
    <location>
        <begin position="800"/>
        <end position="867"/>
    </location>
</feature>
<feature type="transmembrane region" description="Helical" evidence="2">
    <location>
        <begin position="578"/>
        <end position="600"/>
    </location>
</feature>
<dbReference type="InterPro" id="IPR035965">
    <property type="entry name" value="PAS-like_dom_sf"/>
</dbReference>
<dbReference type="PANTHER" id="PTHR36840">
    <property type="entry name" value="BLL5714 PROTEIN"/>
    <property type="match status" value="1"/>
</dbReference>
<dbReference type="SMART" id="SM00091">
    <property type="entry name" value="PAS"/>
    <property type="match status" value="2"/>
</dbReference>
<dbReference type="AlphaFoldDB" id="A0AAD2PU99"/>
<feature type="compositionally biased region" description="Polar residues" evidence="1">
    <location>
        <begin position="627"/>
        <end position="642"/>
    </location>
</feature>
<feature type="transmembrane region" description="Helical" evidence="2">
    <location>
        <begin position="352"/>
        <end position="373"/>
    </location>
</feature>
<feature type="transmembrane region" description="Helical" evidence="2">
    <location>
        <begin position="321"/>
        <end position="340"/>
    </location>
</feature>
<gene>
    <name evidence="4" type="ORF">CYCCA115_LOCUS11884</name>
</gene>
<feature type="transmembrane region" description="Helical" evidence="2">
    <location>
        <begin position="502"/>
        <end position="525"/>
    </location>
</feature>
<feature type="transmembrane region" description="Helical" evidence="2">
    <location>
        <begin position="170"/>
        <end position="190"/>
    </location>
</feature>
<dbReference type="SUPFAM" id="SSF55785">
    <property type="entry name" value="PYP-like sensor domain (PAS domain)"/>
    <property type="match status" value="2"/>
</dbReference>
<feature type="domain" description="PAS" evidence="3">
    <location>
        <begin position="660"/>
        <end position="727"/>
    </location>
</feature>
<dbReference type="EMBL" id="CAKOGP040001758">
    <property type="protein sequence ID" value="CAJ1949017.1"/>
    <property type="molecule type" value="Genomic_DNA"/>
</dbReference>
<feature type="region of interest" description="Disordered" evidence="1">
    <location>
        <begin position="621"/>
        <end position="649"/>
    </location>
</feature>
<reference evidence="4" key="1">
    <citation type="submission" date="2023-08" db="EMBL/GenBank/DDBJ databases">
        <authorList>
            <person name="Audoor S."/>
            <person name="Bilcke G."/>
        </authorList>
    </citation>
    <scope>NUCLEOTIDE SEQUENCE</scope>
</reference>
<dbReference type="InterPro" id="IPR010640">
    <property type="entry name" value="Low_temperature_requirement_A"/>
</dbReference>
<name>A0AAD2PU99_9STRA</name>
<sequence length="924" mass="104340">MTITQDHVKGTLNESISEELSGWAEEQERSGEVVVAERPATENDFLRAQRNNLLGRKKKTRVSFAGPEGGTGNTDVEDPLPPPPETKPNDTDKDIKSTARLLRTMSATGPRMSAKIEDTAAWESMVHELDVKMKKLDADGHFADTGSLKVPWYAPPIQRQRWGDEHTLPIVNYGTLFFDLFFVAAVYNLGGMLTSAVAVNDDNDTAADSLRAAIYFLGIFGPVFSTWESDVYYQSRYLVADYAHQFSEVVRFLCIAAVVLFIRPIRELADPQANKAMFLLMLAMSCESLMRLIFHTELYFRGHGDLETIKNHTLHDMKINIIPSTLIYFASTIIAAVFFYGPFDEPLNTGSIWNVTDLPLTLTAVGYLISVFMKIRGTFRKSHHGSDIRKTLVPYNIDFVIQRYSDWFLMLLGEVVMGMVEMKDSESNYLVALMGSLTLIVLHTLKFESEPDNPHGHALWRNTRNAYAFRVLMELMSIAMILLGVAFKILLADGRFGISERLCAYGVSGSLGWVLFTLELMLMTHKGFWRSWRRLFRRNENNPNVVIYWPLAWITLFKVALLFFLITVPTWHGRAETTIVFGFFVVVAVAATRIIGWAFVFKEDEIKVMMSSAKERLKSVGGPVSSERWSNTNRNNPVQSRLSGVDEETESNVSGDSFIRRNKDAYHGMFDAVIFSDFEGVIISVNNVAVEMFRYEAKSDLVGQNLSVLVGGGGAHHHDRYMQKFRERGGLSEAFGKQRKVKARRSDGTEFQCILGIKMAGNGKHIIGYIRDMEDFPDDISISERSLIENVDTEAKTEKQLKRVLDDQSFDCIAVIDLEGNIVGVNRTFVKEFRYDSKDEVLGLDIAIIMDSTYQAMHTKMLARYREMSEKGETISNCKVVGKQNLLPVLRKDGSEFKCIIGVHPIDDSDLLVGFIRNVETMLP</sequence>
<feature type="region of interest" description="Disordered" evidence="1">
    <location>
        <begin position="1"/>
        <end position="31"/>
    </location>
</feature>
<accession>A0AAD2PU99</accession>
<evidence type="ECO:0000313" key="5">
    <source>
        <dbReference type="Proteomes" id="UP001295423"/>
    </source>
</evidence>
<dbReference type="PANTHER" id="PTHR36840:SF1">
    <property type="entry name" value="BLL5714 PROTEIN"/>
    <property type="match status" value="1"/>
</dbReference>
<comment type="caution">
    <text evidence="4">The sequence shown here is derived from an EMBL/GenBank/DDBJ whole genome shotgun (WGS) entry which is preliminary data.</text>
</comment>
<dbReference type="Proteomes" id="UP001295423">
    <property type="component" value="Unassembled WGS sequence"/>
</dbReference>
<protein>
    <recommendedName>
        <fullName evidence="3">PAS domain-containing protein</fullName>
    </recommendedName>
</protein>
<evidence type="ECO:0000313" key="4">
    <source>
        <dbReference type="EMBL" id="CAJ1949017.1"/>
    </source>
</evidence>
<keyword evidence="2" id="KW-0812">Transmembrane</keyword>
<proteinExistence type="predicted"/>
<feature type="transmembrane region" description="Helical" evidence="2">
    <location>
        <begin position="467"/>
        <end position="490"/>
    </location>
</feature>
<keyword evidence="5" id="KW-1185">Reference proteome</keyword>
<keyword evidence="2" id="KW-1133">Transmembrane helix</keyword>
<feature type="transmembrane region" description="Helical" evidence="2">
    <location>
        <begin position="429"/>
        <end position="447"/>
    </location>
</feature>
<evidence type="ECO:0000256" key="1">
    <source>
        <dbReference type="SAM" id="MobiDB-lite"/>
    </source>
</evidence>
<keyword evidence="2" id="KW-0472">Membrane</keyword>
<evidence type="ECO:0000256" key="2">
    <source>
        <dbReference type="SAM" id="Phobius"/>
    </source>
</evidence>
<organism evidence="4 5">
    <name type="scientific">Cylindrotheca closterium</name>
    <dbReference type="NCBI Taxonomy" id="2856"/>
    <lineage>
        <taxon>Eukaryota</taxon>
        <taxon>Sar</taxon>
        <taxon>Stramenopiles</taxon>
        <taxon>Ochrophyta</taxon>
        <taxon>Bacillariophyta</taxon>
        <taxon>Bacillariophyceae</taxon>
        <taxon>Bacillariophycidae</taxon>
        <taxon>Bacillariales</taxon>
        <taxon>Bacillariaceae</taxon>
        <taxon>Cylindrotheca</taxon>
    </lineage>
</organism>